<name>A0ABN3UGM7_9ACTN</name>
<gene>
    <name evidence="1" type="ORF">GCM10010439_47240</name>
</gene>
<dbReference type="Proteomes" id="UP001501842">
    <property type="component" value="Unassembled WGS sequence"/>
</dbReference>
<keyword evidence="2" id="KW-1185">Reference proteome</keyword>
<dbReference type="RefSeq" id="WP_344452870.1">
    <property type="nucleotide sequence ID" value="NZ_BAAATZ010000020.1"/>
</dbReference>
<dbReference type="EMBL" id="BAAATZ010000020">
    <property type="protein sequence ID" value="GAA2731546.1"/>
    <property type="molecule type" value="Genomic_DNA"/>
</dbReference>
<protein>
    <submittedName>
        <fullName evidence="1">Uncharacterized protein</fullName>
    </submittedName>
</protein>
<comment type="caution">
    <text evidence="1">The sequence shown here is derived from an EMBL/GenBank/DDBJ whole genome shotgun (WGS) entry which is preliminary data.</text>
</comment>
<reference evidence="1 2" key="1">
    <citation type="journal article" date="2019" name="Int. J. Syst. Evol. Microbiol.">
        <title>The Global Catalogue of Microorganisms (GCM) 10K type strain sequencing project: providing services to taxonomists for standard genome sequencing and annotation.</title>
        <authorList>
            <consortium name="The Broad Institute Genomics Platform"/>
            <consortium name="The Broad Institute Genome Sequencing Center for Infectious Disease"/>
            <person name="Wu L."/>
            <person name="Ma J."/>
        </authorList>
    </citation>
    <scope>NUCLEOTIDE SEQUENCE [LARGE SCALE GENOMIC DNA]</scope>
    <source>
        <strain evidence="1 2">JCM 8201</strain>
    </source>
</reference>
<evidence type="ECO:0000313" key="1">
    <source>
        <dbReference type="EMBL" id="GAA2731546.1"/>
    </source>
</evidence>
<evidence type="ECO:0000313" key="2">
    <source>
        <dbReference type="Proteomes" id="UP001501842"/>
    </source>
</evidence>
<accession>A0ABN3UGM7</accession>
<proteinExistence type="predicted"/>
<organism evidence="1 2">
    <name type="scientific">Actinocorallia aurantiaca</name>
    <dbReference type="NCBI Taxonomy" id="46204"/>
    <lineage>
        <taxon>Bacteria</taxon>
        <taxon>Bacillati</taxon>
        <taxon>Actinomycetota</taxon>
        <taxon>Actinomycetes</taxon>
        <taxon>Streptosporangiales</taxon>
        <taxon>Thermomonosporaceae</taxon>
        <taxon>Actinocorallia</taxon>
    </lineage>
</organism>
<sequence length="190" mass="21448">MALADRSDVLPRGNVSERKVGGCAETWEETSGVRRALLTRLLVDGSERTQVVVDRRELGFLFGRRRDDIAWELFAPRLRVCDFLEDAIEYLEGEMAEAEAEPTGKSGRKSYTCWFTTPGVDFDVVFQTLQRARNHHFVGLMFGPWPHGSAVYAFGDAMSLCGFESPRELLRESSTMTEEKAFRALASCRI</sequence>